<comment type="caution">
    <text evidence="1">The sequence shown here is derived from an EMBL/GenBank/DDBJ whole genome shotgun (WGS) entry which is preliminary data.</text>
</comment>
<gene>
    <name evidence="1" type="ORF">J2X94_002134</name>
</gene>
<evidence type="ECO:0000313" key="2">
    <source>
        <dbReference type="Proteomes" id="UP001244623"/>
    </source>
</evidence>
<sequence>MRALIRSTPALFARKLEIFESLVSEATDFYVLHLAETLSRNNVIAAIRSCFACLQAVQGEEH</sequence>
<proteinExistence type="predicted"/>
<name>A0ABT9T925_9GAMM</name>
<accession>A0ABT9T925</accession>
<dbReference type="Proteomes" id="UP001244623">
    <property type="component" value="Unassembled WGS sequence"/>
</dbReference>
<protein>
    <submittedName>
        <fullName evidence="1">Uncharacterized protein</fullName>
    </submittedName>
</protein>
<evidence type="ECO:0000313" key="1">
    <source>
        <dbReference type="EMBL" id="MDQ0019980.1"/>
    </source>
</evidence>
<organism evidence="1 2">
    <name type="scientific">[Curtobacterium] plantarum</name>
    <dbReference type="NCBI Taxonomy" id="221276"/>
    <lineage>
        <taxon>Bacteria</taxon>
        <taxon>Pseudomonadati</taxon>
        <taxon>Pseudomonadota</taxon>
        <taxon>Gammaproteobacteria</taxon>
        <taxon>Enterobacterales</taxon>
        <taxon>Erwiniaceae</taxon>
        <taxon>Pantoea</taxon>
    </lineage>
</organism>
<dbReference type="EMBL" id="JAUSSJ010000002">
    <property type="protein sequence ID" value="MDQ0019980.1"/>
    <property type="molecule type" value="Genomic_DNA"/>
</dbReference>
<reference evidence="1 2" key="1">
    <citation type="submission" date="2023-07" db="EMBL/GenBank/DDBJ databases">
        <title>Sorghum-associated microbial communities from plants grown in Nebraska, USA.</title>
        <authorList>
            <person name="Schachtman D."/>
        </authorList>
    </citation>
    <scope>NUCLEOTIDE SEQUENCE [LARGE SCALE GENOMIC DNA]</scope>
    <source>
        <strain evidence="1 2">CC49</strain>
    </source>
</reference>
<keyword evidence="2" id="KW-1185">Reference proteome</keyword>